<evidence type="ECO:0000256" key="7">
    <source>
        <dbReference type="ARBA" id="ARBA00022786"/>
    </source>
</evidence>
<dbReference type="InParanoid" id="A0A1J7IG00"/>
<accession>A0A1J7IG00</accession>
<dbReference type="FunFam" id="3.90.70.80:FF:000016">
    <property type="entry name" value="Putative ubiquitin thioesterase otu1"/>
    <property type="match status" value="1"/>
</dbReference>
<evidence type="ECO:0000259" key="13">
    <source>
        <dbReference type="PROSITE" id="PS50033"/>
    </source>
</evidence>
<evidence type="ECO:0000256" key="4">
    <source>
        <dbReference type="ARBA" id="ARBA00022670"/>
    </source>
</evidence>
<evidence type="ECO:0000256" key="5">
    <source>
        <dbReference type="ARBA" id="ARBA00022723"/>
    </source>
</evidence>
<evidence type="ECO:0000256" key="12">
    <source>
        <dbReference type="SAM" id="MobiDB-lite"/>
    </source>
</evidence>
<dbReference type="CDD" id="cd22745">
    <property type="entry name" value="OTU_OTU1"/>
    <property type="match status" value="1"/>
</dbReference>
<dbReference type="Pfam" id="PF24560">
    <property type="entry name" value="zf-C2H2_OTU1_C"/>
    <property type="match status" value="1"/>
</dbReference>
<dbReference type="Pfam" id="PF21403">
    <property type="entry name" value="OTU1_UBXL"/>
    <property type="match status" value="1"/>
</dbReference>
<dbReference type="Gene3D" id="3.10.20.90">
    <property type="entry name" value="Phosphatidylinositol 3-kinase Catalytic Subunit, Chain A, domain 1"/>
    <property type="match status" value="1"/>
</dbReference>
<feature type="domain" description="OTU" evidence="14">
    <location>
        <begin position="123"/>
        <end position="242"/>
    </location>
</feature>
<sequence length="321" mass="36058">MKVQIRLRGPNGQVRLDVEEETTLKDLVELIKEKTEVQSFSLKYGYPLKELDTSASALNSTVADLKLRNETIVVVPHESATASATAQEAQKSADVQPAPKPFTAKTMEPDETVVEWPERGGYLVLRVMPDDNSCMFTSVGGAIPIADPSGILRKEIAEYILNHPQEYTKAILGDEPSRYVRRMKEKDTWGGAIELSILSDIYKIQICSVDVKSLRIDKFGENMDTRCIVLYSGIHYDRIAFTMDLSHPVEFDVTQWSTDDDEILSKAVQLAEKLNRMHYYTDTTDFVIKCTVCNWIGQGMKDAAVHEKETGHSGFVEMAIQ</sequence>
<dbReference type="STRING" id="1408157.A0A1J7IG00"/>
<dbReference type="InterPro" id="IPR048857">
    <property type="entry name" value="OTU1_Ubl"/>
</dbReference>
<dbReference type="GO" id="GO:0036503">
    <property type="term" value="P:ERAD pathway"/>
    <property type="evidence" value="ECO:0007669"/>
    <property type="project" value="TreeGrafter"/>
</dbReference>
<dbReference type="Proteomes" id="UP000182658">
    <property type="component" value="Unassembled WGS sequence"/>
</dbReference>
<reference evidence="15 16" key="1">
    <citation type="submission" date="2016-10" db="EMBL/GenBank/DDBJ databases">
        <title>Draft genome sequence of Coniochaeta ligniaria NRRL30616, a lignocellulolytic fungus for bioabatement of inhibitors in plant biomass hydrolysates.</title>
        <authorList>
            <consortium name="DOE Joint Genome Institute"/>
            <person name="Jimenez D.J."/>
            <person name="Hector R.E."/>
            <person name="Riley R."/>
            <person name="Sun H."/>
            <person name="Grigoriev I.V."/>
            <person name="Van Elsas J.D."/>
            <person name="Nichols N.N."/>
        </authorList>
    </citation>
    <scope>NUCLEOTIDE SEQUENCE [LARGE SCALE GENOMIC DNA]</scope>
    <source>
        <strain evidence="15 16">NRRL 30616</strain>
    </source>
</reference>
<dbReference type="EMBL" id="KV875100">
    <property type="protein sequence ID" value="OIW26390.1"/>
    <property type="molecule type" value="Genomic_DNA"/>
</dbReference>
<dbReference type="InterPro" id="IPR038765">
    <property type="entry name" value="Papain-like_cys_pep_sf"/>
</dbReference>
<feature type="region of interest" description="Disordered" evidence="12">
    <location>
        <begin position="83"/>
        <end position="104"/>
    </location>
</feature>
<proteinExistence type="predicted"/>
<dbReference type="PANTHER" id="PTHR13312:SF0">
    <property type="entry name" value="UBIQUITIN THIOESTERASE OTU1"/>
    <property type="match status" value="1"/>
</dbReference>
<protein>
    <recommendedName>
        <fullName evidence="11">Ubiquitin thioesterase OTU</fullName>
        <ecNumber evidence="11">3.4.19.12</ecNumber>
    </recommendedName>
</protein>
<evidence type="ECO:0000259" key="14">
    <source>
        <dbReference type="PROSITE" id="PS50802"/>
    </source>
</evidence>
<dbReference type="SUPFAM" id="SSF54236">
    <property type="entry name" value="Ubiquitin-like"/>
    <property type="match status" value="1"/>
</dbReference>
<keyword evidence="5" id="KW-0479">Metal-binding</keyword>
<dbReference type="Pfam" id="PF02338">
    <property type="entry name" value="OTU"/>
    <property type="match status" value="1"/>
</dbReference>
<evidence type="ECO:0000313" key="16">
    <source>
        <dbReference type="Proteomes" id="UP000182658"/>
    </source>
</evidence>
<keyword evidence="7 11" id="KW-0833">Ubl conjugation pathway</keyword>
<dbReference type="GO" id="GO:0005634">
    <property type="term" value="C:nucleus"/>
    <property type="evidence" value="ECO:0007669"/>
    <property type="project" value="TreeGrafter"/>
</dbReference>
<keyword evidence="9 11" id="KW-0788">Thiol protease</keyword>
<evidence type="ECO:0000256" key="2">
    <source>
        <dbReference type="ARBA" id="ARBA00004496"/>
    </source>
</evidence>
<dbReference type="GO" id="GO:0008270">
    <property type="term" value="F:zinc ion binding"/>
    <property type="evidence" value="ECO:0007669"/>
    <property type="project" value="UniProtKB-KW"/>
</dbReference>
<evidence type="ECO:0000256" key="8">
    <source>
        <dbReference type="ARBA" id="ARBA00022801"/>
    </source>
</evidence>
<dbReference type="AlphaFoldDB" id="A0A1J7IG00"/>
<dbReference type="SUPFAM" id="SSF54001">
    <property type="entry name" value="Cysteine proteinases"/>
    <property type="match status" value="1"/>
</dbReference>
<dbReference type="InterPro" id="IPR029071">
    <property type="entry name" value="Ubiquitin-like_domsf"/>
</dbReference>
<dbReference type="PROSITE" id="PS50033">
    <property type="entry name" value="UBX"/>
    <property type="match status" value="1"/>
</dbReference>
<evidence type="ECO:0000256" key="6">
    <source>
        <dbReference type="ARBA" id="ARBA00022771"/>
    </source>
</evidence>
<dbReference type="GO" id="GO:0030968">
    <property type="term" value="P:endoplasmic reticulum unfolded protein response"/>
    <property type="evidence" value="ECO:0007669"/>
    <property type="project" value="TreeGrafter"/>
</dbReference>
<dbReference type="InterPro" id="IPR057766">
    <property type="entry name" value="Znf-C2H2_OTU1-like_C"/>
</dbReference>
<dbReference type="InterPro" id="IPR003323">
    <property type="entry name" value="OTU_dom"/>
</dbReference>
<keyword evidence="16" id="KW-1185">Reference proteome</keyword>
<dbReference type="PANTHER" id="PTHR13312">
    <property type="entry name" value="HIV-INDUCED PROTEIN-7-LIKE PROTEASE"/>
    <property type="match status" value="1"/>
</dbReference>
<evidence type="ECO:0000256" key="9">
    <source>
        <dbReference type="ARBA" id="ARBA00022807"/>
    </source>
</evidence>
<evidence type="ECO:0000256" key="1">
    <source>
        <dbReference type="ARBA" id="ARBA00000707"/>
    </source>
</evidence>
<dbReference type="EC" id="3.4.19.12" evidence="11"/>
<keyword evidence="4" id="KW-0645">Protease</keyword>
<evidence type="ECO:0000256" key="3">
    <source>
        <dbReference type="ARBA" id="ARBA00022490"/>
    </source>
</evidence>
<keyword evidence="6" id="KW-0863">Zinc-finger</keyword>
<organism evidence="15 16">
    <name type="scientific">Coniochaeta ligniaria NRRL 30616</name>
    <dbReference type="NCBI Taxonomy" id="1408157"/>
    <lineage>
        <taxon>Eukaryota</taxon>
        <taxon>Fungi</taxon>
        <taxon>Dikarya</taxon>
        <taxon>Ascomycota</taxon>
        <taxon>Pezizomycotina</taxon>
        <taxon>Sordariomycetes</taxon>
        <taxon>Sordariomycetidae</taxon>
        <taxon>Coniochaetales</taxon>
        <taxon>Coniochaetaceae</taxon>
        <taxon>Coniochaeta</taxon>
    </lineage>
</organism>
<dbReference type="GO" id="GO:0016579">
    <property type="term" value="P:protein deubiquitination"/>
    <property type="evidence" value="ECO:0007669"/>
    <property type="project" value="TreeGrafter"/>
</dbReference>
<comment type="catalytic activity">
    <reaction evidence="1 11">
        <text>Thiol-dependent hydrolysis of ester, thioester, amide, peptide and isopeptide bonds formed by the C-terminal Gly of ubiquitin (a 76-residue protein attached to proteins as an intracellular targeting signal).</text>
        <dbReference type="EC" id="3.4.19.12"/>
    </reaction>
</comment>
<evidence type="ECO:0000256" key="11">
    <source>
        <dbReference type="RuleBase" id="RU367104"/>
    </source>
</evidence>
<dbReference type="FunCoup" id="A0A1J7IG00">
    <property type="interactions" value="679"/>
</dbReference>
<evidence type="ECO:0000256" key="10">
    <source>
        <dbReference type="ARBA" id="ARBA00022833"/>
    </source>
</evidence>
<dbReference type="PROSITE" id="PS50802">
    <property type="entry name" value="OTU"/>
    <property type="match status" value="1"/>
</dbReference>
<keyword evidence="8 11" id="KW-0378">Hydrolase</keyword>
<gene>
    <name evidence="15" type="ORF">CONLIGDRAFT_470608</name>
</gene>
<name>A0A1J7IG00_9PEZI</name>
<evidence type="ECO:0000313" key="15">
    <source>
        <dbReference type="EMBL" id="OIW26390.1"/>
    </source>
</evidence>
<comment type="subcellular location">
    <subcellularLocation>
        <location evidence="2 11">Cytoplasm</location>
    </subcellularLocation>
</comment>
<comment type="function">
    <text evidence="11">Hydrolase that can remove conjugated ubiquitin from proteins and may therefore play an important regulatory role at the level of protein turnover by preventing degradation.</text>
</comment>
<dbReference type="OrthoDB" id="65596at2759"/>
<keyword evidence="10" id="KW-0862">Zinc</keyword>
<feature type="domain" description="UBX" evidence="13">
    <location>
        <begin position="1"/>
        <end position="75"/>
    </location>
</feature>
<dbReference type="GO" id="GO:0005829">
    <property type="term" value="C:cytosol"/>
    <property type="evidence" value="ECO:0007669"/>
    <property type="project" value="TreeGrafter"/>
</dbReference>
<dbReference type="InterPro" id="IPR001012">
    <property type="entry name" value="UBX_dom"/>
</dbReference>
<keyword evidence="3 11" id="KW-0963">Cytoplasm</keyword>
<dbReference type="Gene3D" id="3.90.70.80">
    <property type="match status" value="1"/>
</dbReference>
<dbReference type="GO" id="GO:0004843">
    <property type="term" value="F:cysteine-type deubiquitinase activity"/>
    <property type="evidence" value="ECO:0007669"/>
    <property type="project" value="UniProtKB-UniRule"/>
</dbReference>